<dbReference type="Gene3D" id="1.20.1250.20">
    <property type="entry name" value="MFS general substrate transporter like domains"/>
    <property type="match status" value="1"/>
</dbReference>
<keyword evidence="2" id="KW-0813">Transport</keyword>
<keyword evidence="6 7" id="KW-0472">Membrane</keyword>
<evidence type="ECO:0000256" key="1">
    <source>
        <dbReference type="ARBA" id="ARBA00004651"/>
    </source>
</evidence>
<accession>A0A6I4ZTP2</accession>
<keyword evidence="4 7" id="KW-0812">Transmembrane</keyword>
<protein>
    <submittedName>
        <fullName evidence="9">MFS transporter</fullName>
    </submittedName>
</protein>
<feature type="transmembrane region" description="Helical" evidence="7">
    <location>
        <begin position="170"/>
        <end position="189"/>
    </location>
</feature>
<evidence type="ECO:0000313" key="10">
    <source>
        <dbReference type="Proteomes" id="UP000468638"/>
    </source>
</evidence>
<dbReference type="RefSeq" id="WP_160909480.1">
    <property type="nucleotide sequence ID" value="NZ_WMEQ01000005.1"/>
</dbReference>
<dbReference type="Pfam" id="PF07690">
    <property type="entry name" value="MFS_1"/>
    <property type="match status" value="1"/>
</dbReference>
<dbReference type="GO" id="GO:0022857">
    <property type="term" value="F:transmembrane transporter activity"/>
    <property type="evidence" value="ECO:0007669"/>
    <property type="project" value="InterPro"/>
</dbReference>
<dbReference type="Proteomes" id="UP000468638">
    <property type="component" value="Unassembled WGS sequence"/>
</dbReference>
<feature type="transmembrane region" description="Helical" evidence="7">
    <location>
        <begin position="266"/>
        <end position="285"/>
    </location>
</feature>
<comment type="caution">
    <text evidence="9">The sequence shown here is derived from an EMBL/GenBank/DDBJ whole genome shotgun (WGS) entry which is preliminary data.</text>
</comment>
<feature type="transmembrane region" description="Helical" evidence="7">
    <location>
        <begin position="77"/>
        <end position="96"/>
    </location>
</feature>
<name>A0A6I4ZTP2_9BACI</name>
<dbReference type="PROSITE" id="PS50850">
    <property type="entry name" value="MFS"/>
    <property type="match status" value="1"/>
</dbReference>
<dbReference type="SUPFAM" id="SSF103473">
    <property type="entry name" value="MFS general substrate transporter"/>
    <property type="match status" value="1"/>
</dbReference>
<dbReference type="EMBL" id="WMEQ01000005">
    <property type="protein sequence ID" value="MYL33605.1"/>
    <property type="molecule type" value="Genomic_DNA"/>
</dbReference>
<comment type="subcellular location">
    <subcellularLocation>
        <location evidence="1">Cell membrane</location>
        <topology evidence="1">Multi-pass membrane protein</topology>
    </subcellularLocation>
</comment>
<dbReference type="PANTHER" id="PTHR23517">
    <property type="entry name" value="RESISTANCE PROTEIN MDTM, PUTATIVE-RELATED-RELATED"/>
    <property type="match status" value="1"/>
</dbReference>
<dbReference type="InterPro" id="IPR036259">
    <property type="entry name" value="MFS_trans_sf"/>
</dbReference>
<feature type="domain" description="Major facilitator superfamily (MFS) profile" evidence="8">
    <location>
        <begin position="1"/>
        <end position="411"/>
    </location>
</feature>
<feature type="transmembrane region" description="Helical" evidence="7">
    <location>
        <begin position="21"/>
        <end position="38"/>
    </location>
</feature>
<reference evidence="9 10" key="1">
    <citation type="submission" date="2019-11" db="EMBL/GenBank/DDBJ databases">
        <title>Genome sequences of 17 halophilic strains isolated from different environments.</title>
        <authorList>
            <person name="Furrow R.E."/>
        </authorList>
    </citation>
    <scope>NUCLEOTIDE SEQUENCE [LARGE SCALE GENOMIC DNA]</scope>
    <source>
        <strain evidence="9 10">22514_16_FS</strain>
    </source>
</reference>
<dbReference type="InterPro" id="IPR011701">
    <property type="entry name" value="MFS"/>
</dbReference>
<feature type="transmembrane region" description="Helical" evidence="7">
    <location>
        <begin position="223"/>
        <end position="246"/>
    </location>
</feature>
<evidence type="ECO:0000256" key="3">
    <source>
        <dbReference type="ARBA" id="ARBA00022475"/>
    </source>
</evidence>
<dbReference type="GO" id="GO:0005886">
    <property type="term" value="C:plasma membrane"/>
    <property type="evidence" value="ECO:0007669"/>
    <property type="project" value="UniProtKB-SubCell"/>
</dbReference>
<feature type="transmembrane region" description="Helical" evidence="7">
    <location>
        <begin position="317"/>
        <end position="335"/>
    </location>
</feature>
<evidence type="ECO:0000256" key="4">
    <source>
        <dbReference type="ARBA" id="ARBA00022692"/>
    </source>
</evidence>
<gene>
    <name evidence="9" type="ORF">GLW05_08345</name>
</gene>
<keyword evidence="5 7" id="KW-1133">Transmembrane helix</keyword>
<dbReference type="PROSITE" id="PS00216">
    <property type="entry name" value="SUGAR_TRANSPORT_1"/>
    <property type="match status" value="1"/>
</dbReference>
<dbReference type="InterPro" id="IPR050171">
    <property type="entry name" value="MFS_Transporters"/>
</dbReference>
<dbReference type="InterPro" id="IPR005829">
    <property type="entry name" value="Sugar_transporter_CS"/>
</dbReference>
<evidence type="ECO:0000259" key="8">
    <source>
        <dbReference type="PROSITE" id="PS50850"/>
    </source>
</evidence>
<evidence type="ECO:0000256" key="7">
    <source>
        <dbReference type="SAM" id="Phobius"/>
    </source>
</evidence>
<feature type="transmembrane region" description="Helical" evidence="7">
    <location>
        <begin position="386"/>
        <end position="404"/>
    </location>
</feature>
<proteinExistence type="predicted"/>
<feature type="transmembrane region" description="Helical" evidence="7">
    <location>
        <begin position="143"/>
        <end position="164"/>
    </location>
</feature>
<evidence type="ECO:0000256" key="2">
    <source>
        <dbReference type="ARBA" id="ARBA00022448"/>
    </source>
</evidence>
<keyword evidence="3" id="KW-1003">Cell membrane</keyword>
<organism evidence="9 10">
    <name type="scientific">Pontibacillus yanchengensis</name>
    <dbReference type="NCBI Taxonomy" id="462910"/>
    <lineage>
        <taxon>Bacteria</taxon>
        <taxon>Bacillati</taxon>
        <taxon>Bacillota</taxon>
        <taxon>Bacilli</taxon>
        <taxon>Bacillales</taxon>
        <taxon>Bacillaceae</taxon>
        <taxon>Pontibacillus</taxon>
    </lineage>
</organism>
<feature type="transmembrane region" description="Helical" evidence="7">
    <location>
        <begin position="102"/>
        <end position="120"/>
    </location>
</feature>
<dbReference type="AlphaFoldDB" id="A0A6I4ZTP2"/>
<dbReference type="PANTHER" id="PTHR23517:SF3">
    <property type="entry name" value="INTEGRAL MEMBRANE TRANSPORT PROTEIN"/>
    <property type="match status" value="1"/>
</dbReference>
<dbReference type="InterPro" id="IPR020846">
    <property type="entry name" value="MFS_dom"/>
</dbReference>
<dbReference type="OrthoDB" id="9793283at2"/>
<feature type="transmembrane region" description="Helical" evidence="7">
    <location>
        <begin position="44"/>
        <end position="65"/>
    </location>
</feature>
<evidence type="ECO:0000256" key="5">
    <source>
        <dbReference type="ARBA" id="ARBA00022989"/>
    </source>
</evidence>
<evidence type="ECO:0000313" key="9">
    <source>
        <dbReference type="EMBL" id="MYL33605.1"/>
    </source>
</evidence>
<evidence type="ECO:0000256" key="6">
    <source>
        <dbReference type="ARBA" id="ARBA00023136"/>
    </source>
</evidence>
<sequence>MTFSEFKQFHVNIKIRMIASFVTDVAEMSIFPFMAIYFSNKLGVTWAGGILTFITIVSIIFSMYGGFWADQFGRKKVMVAGYIFQTASFFIIAFANSPWLESVWLTFIMFFLLSISSRFIDPASEALLIDVSSEEEQPTMYQFIYWSTNVAFAIGIVLGGLFFNTHTFELFLGFAILSIFTLTLTLGWIQDHYVPNNIRDEKKKGVLSGLLSNYTNVLKDSRFMVLCLATLLVLSLEFQLYGFIAVRLNEEIHTSLLGFTIDGARMLSILIIINTTIVIFASSIIGKTARKLNLKTALFMGLLMYVVGYSFLAWNNIMVVLVLAMAIATVGELLFQPIRSTYVAQLATKEARGSYKAVSGLSMDAGQVLGSIGLMVSALLSNGMMTGLFLLISAFGMLGFYWSIQDTRLKASEEVAS</sequence>